<feature type="domain" description="F5/8 type C" evidence="1">
    <location>
        <begin position="736"/>
        <end position="881"/>
    </location>
</feature>
<comment type="caution">
    <text evidence="2">The sequence shown here is derived from an EMBL/GenBank/DDBJ whole genome shotgun (WGS) entry which is preliminary data.</text>
</comment>
<dbReference type="PROSITE" id="PS50022">
    <property type="entry name" value="FA58C_3"/>
    <property type="match status" value="1"/>
</dbReference>
<gene>
    <name evidence="2" type="ORF">DC345_14480</name>
</gene>
<reference evidence="2 3" key="1">
    <citation type="submission" date="2018-04" db="EMBL/GenBank/DDBJ databases">
        <title>Paenibacillus taichungensis Genome sequencing and assembly.</title>
        <authorList>
            <person name="Xu J."/>
            <person name="Rensing C."/>
            <person name="Mazhar H.S."/>
        </authorList>
    </citation>
    <scope>NUCLEOTIDE SEQUENCE [LARGE SCALE GENOMIC DNA]</scope>
    <source>
        <strain evidence="2 3">NC1</strain>
    </source>
</reference>
<dbReference type="Gene3D" id="2.60.120.260">
    <property type="entry name" value="Galactose-binding domain-like"/>
    <property type="match status" value="3"/>
</dbReference>
<dbReference type="AlphaFoldDB" id="A0A329QT10"/>
<protein>
    <recommendedName>
        <fullName evidence="1">F5/8 type C domain-containing protein</fullName>
    </recommendedName>
</protein>
<accession>A0A329QT10</accession>
<dbReference type="InterPro" id="IPR008979">
    <property type="entry name" value="Galactose-bd-like_sf"/>
</dbReference>
<evidence type="ECO:0000313" key="3">
    <source>
        <dbReference type="Proteomes" id="UP000250642"/>
    </source>
</evidence>
<dbReference type="EMBL" id="QEVW01000008">
    <property type="protein sequence ID" value="RAW15226.1"/>
    <property type="molecule type" value="Genomic_DNA"/>
</dbReference>
<dbReference type="InterPro" id="IPR000421">
    <property type="entry name" value="FA58C"/>
</dbReference>
<evidence type="ECO:0000313" key="2">
    <source>
        <dbReference type="EMBL" id="RAW15226.1"/>
    </source>
</evidence>
<dbReference type="Proteomes" id="UP000250642">
    <property type="component" value="Unassembled WGS sequence"/>
</dbReference>
<sequence>MHKVYSSIKKAWASFLVLSLLLPLLAGLWPGQVYGASNNEGSITLTADNEFTLYLNGKVIGTGNDWSRAYTFPLQIQTGKNVIAIQAKDLGSYAGLLADLSYMDENIVTDFNWKVSERYAGGWEQSNFDDSSWSRATDFGRYGTSPWNQITGMPEETSARWIWAGSSNYNSPVTEGYFRISFNVTEDGLAVSNPVQSSGQFEQVDYQLKPTLPMPPSISQKLPVVNPVFETAEEQGSFVLTSQEAAQLGNSLVSGQIFLDQSSARAIKVTNLTSNSGGTLVDYTTPGVEEVFDYYDIPEQEVSLEEQNIVMPDPDMVLDAQDLLQFDASSSLEQSSQQEMNQEAPSNDDAVMQLDEIIRTAGTDDFANCRKSGNEFVCDFKKVLVNQQNSNGNKVYVEAGGKLTLITPKVTGKYGFWGNYDLKFTAGEKANIYIKGDAKFKKEVKVPIFGFNISAGSLGAVSVGVFLVIGVDGSVTFEFQVDQGYTVTAGVKGKTRVFIPIKIQPYSSVDKYLTVTHKIEGQITAWAGAKAEVGLTIVGKKILEVSVFAGIEGTGKWTSSTDVPSAMSLTIDALIKGEGAVFNKSFKLFELRWNLVKLEKNPSTNPGTGTNLARNATITVDSTFSGYSAAKINDGDRNTTLGENYSWANDRNSPLPQYVVVDMRTANSINRIDLYTSQGYPIADYDLQYWNGVTWVNLVQVTGNQDLMRSHTFTAVNTTKVRVVARKGPSHQPGYVRINELEIYGNPNLARTASITADSTFSGYSLSKINDGDRSTALGGASSWANGANTPLPQNVALDLGQSKQVSKIDLYTTQGYVLADYDLEYWNGSTWVSLVKVTSNKDTYRTHSFSPVNTSKIRVVCRKGPSHQAGYVRINELEIY</sequence>
<evidence type="ECO:0000259" key="1">
    <source>
        <dbReference type="PROSITE" id="PS50022"/>
    </source>
</evidence>
<dbReference type="SUPFAM" id="SSF49785">
    <property type="entry name" value="Galactose-binding domain-like"/>
    <property type="match status" value="2"/>
</dbReference>
<dbReference type="RefSeq" id="WP_113053692.1">
    <property type="nucleotide sequence ID" value="NZ_QEVW01000008.1"/>
</dbReference>
<proteinExistence type="predicted"/>
<dbReference type="Pfam" id="PF22633">
    <property type="entry name" value="F5_F8_type_C_2"/>
    <property type="match status" value="2"/>
</dbReference>
<organism evidence="2 3">
    <name type="scientific">Paenibacillus taichungensis</name>
    <dbReference type="NCBI Taxonomy" id="484184"/>
    <lineage>
        <taxon>Bacteria</taxon>
        <taxon>Bacillati</taxon>
        <taxon>Bacillota</taxon>
        <taxon>Bacilli</taxon>
        <taxon>Bacillales</taxon>
        <taxon>Paenibacillaceae</taxon>
        <taxon>Paenibacillus</taxon>
    </lineage>
</organism>
<name>A0A329QT10_9BACL</name>